<evidence type="ECO:0000313" key="1">
    <source>
        <dbReference type="EMBL" id="QEX39461.1"/>
    </source>
</evidence>
<accession>A0ABX6BXU7</accession>
<dbReference type="Proteomes" id="UP000325462">
    <property type="component" value="Chromosome"/>
</dbReference>
<dbReference type="RefSeq" id="WP_053018623.1">
    <property type="nucleotide sequence ID" value="NZ_CP020735.1"/>
</dbReference>
<proteinExistence type="predicted"/>
<dbReference type="EMBL" id="CP041722">
    <property type="protein sequence ID" value="QEX39461.1"/>
    <property type="molecule type" value="Genomic_DNA"/>
</dbReference>
<evidence type="ECO:0000313" key="2">
    <source>
        <dbReference type="Proteomes" id="UP000325462"/>
    </source>
</evidence>
<protein>
    <submittedName>
        <fullName evidence="1">Uncharacterized protein</fullName>
    </submittedName>
</protein>
<organism evidence="1 2">
    <name type="scientific">Staphylococcus lugdunensis</name>
    <dbReference type="NCBI Taxonomy" id="28035"/>
    <lineage>
        <taxon>Bacteria</taxon>
        <taxon>Bacillati</taxon>
        <taxon>Bacillota</taxon>
        <taxon>Bacilli</taxon>
        <taxon>Bacillales</taxon>
        <taxon>Staphylococcaceae</taxon>
        <taxon>Staphylococcus</taxon>
    </lineage>
</organism>
<name>A0ABX6BXU7_STALU</name>
<gene>
    <name evidence="1" type="ORF">FO454_11320</name>
</gene>
<keyword evidence="2" id="KW-1185">Reference proteome</keyword>
<sequence>MGNLKQIKKEVLKFIEDKGEAYIYELEPIFDKAGVPFNGKRSLVYKDKRNQVFFYHCSTESGSVISDLSNEGKIVIKHKHIAVNRYLLDGKVPPLPLAITDEVSTPSWIPVVLRIKDKGAD</sequence>
<reference evidence="1 2" key="1">
    <citation type="submission" date="2019-07" db="EMBL/GenBank/DDBJ databases">
        <title>Comparative genome analysis of staphylococcus lugdunensis shows clonal complex-dependent diversity of the putative virulence factor, ess/type vii locus.</title>
        <authorList>
            <person name="Lebeurre J."/>
            <person name="Dahyot S."/>
            <person name="Diene S."/>
            <person name="Paulay A."/>
            <person name="Aubourg M."/>
            <person name="Argemi X."/>
            <person name="Giard J.-C."/>
            <person name="Tournier I."/>
            <person name="Francois P."/>
            <person name="Pestel-Caron M."/>
        </authorList>
    </citation>
    <scope>NUCLEOTIDE SEQUENCE [LARGE SCALE GENOMIC DNA]</scope>
    <source>
        <strain evidence="1 2">SL13</strain>
    </source>
</reference>